<comment type="cofactor">
    <cofactor evidence="9">
        <name>pyruvate</name>
        <dbReference type="ChEBI" id="CHEBI:15361"/>
    </cofactor>
    <text evidence="9">Binds 1 pyruvoyl group covalently per subunit.</text>
</comment>
<feature type="modified residue" description="Pyruvic acid (Ser); by autocatalysis" evidence="9">
    <location>
        <position position="77"/>
    </location>
</feature>
<keyword evidence="6 9" id="KW-0456">Lyase</keyword>
<dbReference type="Proteomes" id="UP000604083">
    <property type="component" value="Unassembled WGS sequence"/>
</dbReference>
<evidence type="ECO:0000256" key="1">
    <source>
        <dbReference type="ARBA" id="ARBA00022793"/>
    </source>
</evidence>
<keyword evidence="1 9" id="KW-0210">Decarboxylase</keyword>
<protein>
    <recommendedName>
        <fullName evidence="9">S-adenosylmethionine decarboxylase proenzyme</fullName>
        <shortName evidence="9">AdoMetDC</shortName>
        <shortName evidence="9">SAMDC</shortName>
        <ecNumber evidence="9">4.1.1.50</ecNumber>
    </recommendedName>
    <component>
        <recommendedName>
            <fullName evidence="9">S-adenosylmethionine decarboxylase beta chain</fullName>
        </recommendedName>
    </component>
    <component>
        <recommendedName>
            <fullName evidence="9">S-adenosylmethionine decarboxylase alpha chain</fullName>
        </recommendedName>
    </component>
</protein>
<evidence type="ECO:0000313" key="11">
    <source>
        <dbReference type="Proteomes" id="UP000604083"/>
    </source>
</evidence>
<feature type="active site" description="Schiff-base intermediate with substrate; via pyruvic acid" evidence="9">
    <location>
        <position position="77"/>
    </location>
</feature>
<keyword evidence="8 9" id="KW-0670">Pyruvate</keyword>
<feature type="active site" description="Proton donor; for catalytic activity" evidence="9">
    <location>
        <position position="97"/>
    </location>
</feature>
<dbReference type="InterPro" id="IPR016067">
    <property type="entry name" value="S-AdoMet_deCO2ase_core"/>
</dbReference>
<dbReference type="HAMAP" id="MF_00464">
    <property type="entry name" value="AdoMetDC_1"/>
    <property type="match status" value="1"/>
</dbReference>
<keyword evidence="3 9" id="KW-0745">Spermidine biosynthesis</keyword>
<dbReference type="EC" id="4.1.1.50" evidence="9"/>
<proteinExistence type="inferred from homology"/>
<keyword evidence="5 9" id="KW-0865">Zymogen</keyword>
<comment type="subunit">
    <text evidence="9">Heterotetramer of two alpha and two beta chains arranged as a dimer of alpha/beta heterodimers.</text>
</comment>
<evidence type="ECO:0000313" key="10">
    <source>
        <dbReference type="EMBL" id="MBK1835598.1"/>
    </source>
</evidence>
<comment type="pathway">
    <text evidence="9">Amine and polyamine biosynthesis; S-adenosylmethioninamine biosynthesis; S-adenosylmethioninamine from S-adenosyl-L-methionine: step 1/1.</text>
</comment>
<evidence type="ECO:0000256" key="8">
    <source>
        <dbReference type="ARBA" id="ARBA00023317"/>
    </source>
</evidence>
<organism evidence="10 11">
    <name type="scientific">Roseibacillus ishigakijimensis</name>
    <dbReference type="NCBI Taxonomy" id="454146"/>
    <lineage>
        <taxon>Bacteria</taxon>
        <taxon>Pseudomonadati</taxon>
        <taxon>Verrucomicrobiota</taxon>
        <taxon>Verrucomicrobiia</taxon>
        <taxon>Verrucomicrobiales</taxon>
        <taxon>Verrucomicrobiaceae</taxon>
        <taxon>Roseibacillus</taxon>
    </lineage>
</organism>
<evidence type="ECO:0000256" key="7">
    <source>
        <dbReference type="ARBA" id="ARBA00023270"/>
    </source>
</evidence>
<dbReference type="SUPFAM" id="SSF56276">
    <property type="entry name" value="S-adenosylmethionine decarboxylase"/>
    <property type="match status" value="1"/>
</dbReference>
<dbReference type="InterPro" id="IPR003826">
    <property type="entry name" value="AdoMetDC_fam_prok"/>
</dbReference>
<evidence type="ECO:0000256" key="2">
    <source>
        <dbReference type="ARBA" id="ARBA00022813"/>
    </source>
</evidence>
<keyword evidence="9" id="KW-0949">S-adenosyl-L-methionine</keyword>
<comment type="PTM">
    <text evidence="9">Is synthesized initially as an inactive proenzyme. Formation of the active enzyme involves a self-maturation process in which the active site pyruvoyl group is generated from an internal serine residue via an autocatalytic post-translational modification. Two non-identical subunits are generated from the proenzyme in this reaction, and the pyruvate is formed at the N-terminus of the alpha chain, which is derived from the carboxyl end of the proenzyme. The post-translation cleavage follows an unusual pathway, termed non-hydrolytic serinolysis, in which the side chain hydroxyl group of the serine supplies its oxygen atom to form the C-terminus of the beta chain, while the remainder of the serine residue undergoes an oxidative deamination to produce ammonia and the pyruvoyl group blocking the N-terminus of the alpha chain.</text>
</comment>
<accession>A0A934RRJ1</accession>
<evidence type="ECO:0000256" key="3">
    <source>
        <dbReference type="ARBA" id="ARBA00023066"/>
    </source>
</evidence>
<evidence type="ECO:0000256" key="6">
    <source>
        <dbReference type="ARBA" id="ARBA00023239"/>
    </source>
</evidence>
<feature type="chain" id="PRO_5038191793" description="S-adenosylmethionine decarboxylase alpha chain" evidence="9">
    <location>
        <begin position="77"/>
        <end position="131"/>
    </location>
</feature>
<dbReference type="EMBL" id="JAENIO010000064">
    <property type="protein sequence ID" value="MBK1835598.1"/>
    <property type="molecule type" value="Genomic_DNA"/>
</dbReference>
<sequence>MTSSSSPASTAPPAHSAYGVHIAMECRGCRAELLTNREALGAALREAATIAGATVVDSLLHQYNPAGLSGVVVIQESHLAIHTWPEIGYASFDIYTCGQPEIAEKIAQELLKRFQPEKTTRTLLHRQPPEE</sequence>
<keyword evidence="2 9" id="KW-0068">Autocatalytic cleavage</keyword>
<keyword evidence="11" id="KW-1185">Reference proteome</keyword>
<dbReference type="PANTHER" id="PTHR33866">
    <property type="entry name" value="S-ADENOSYLMETHIONINE DECARBOXYLASE PROENZYME"/>
    <property type="match status" value="1"/>
</dbReference>
<dbReference type="Pfam" id="PF02675">
    <property type="entry name" value="AdoMet_dc"/>
    <property type="match status" value="1"/>
</dbReference>
<keyword evidence="7 9" id="KW-0704">Schiff base</keyword>
<gene>
    <name evidence="10" type="primary">speD</name>
    <name evidence="9" type="synonym">speH</name>
    <name evidence="10" type="ORF">JIN78_16135</name>
</gene>
<dbReference type="InterPro" id="IPR017716">
    <property type="entry name" value="S-AdoMet_deCOase_pro-enz"/>
</dbReference>
<comment type="similarity">
    <text evidence="9">Belongs to the prokaryotic AdoMetDC family. Type 1 subfamily.</text>
</comment>
<dbReference type="NCBIfam" id="TIGR03330">
    <property type="entry name" value="SAM_DCase_Bsu"/>
    <property type="match status" value="1"/>
</dbReference>
<name>A0A934RRJ1_9BACT</name>
<evidence type="ECO:0000256" key="4">
    <source>
        <dbReference type="ARBA" id="ARBA00023115"/>
    </source>
</evidence>
<evidence type="ECO:0000256" key="9">
    <source>
        <dbReference type="HAMAP-Rule" id="MF_00464"/>
    </source>
</evidence>
<comment type="catalytic activity">
    <reaction evidence="9">
        <text>S-adenosyl-L-methionine + H(+) = S-adenosyl 3-(methylsulfanyl)propylamine + CO2</text>
        <dbReference type="Rhea" id="RHEA:15981"/>
        <dbReference type="ChEBI" id="CHEBI:15378"/>
        <dbReference type="ChEBI" id="CHEBI:16526"/>
        <dbReference type="ChEBI" id="CHEBI:57443"/>
        <dbReference type="ChEBI" id="CHEBI:59789"/>
        <dbReference type="EC" id="4.1.1.50"/>
    </reaction>
</comment>
<dbReference type="GO" id="GO:0008295">
    <property type="term" value="P:spermidine biosynthetic process"/>
    <property type="evidence" value="ECO:0007669"/>
    <property type="project" value="UniProtKB-UniRule"/>
</dbReference>
<dbReference type="AlphaFoldDB" id="A0A934RRJ1"/>
<dbReference type="GO" id="GO:0004014">
    <property type="term" value="F:adenosylmethionine decarboxylase activity"/>
    <property type="evidence" value="ECO:0007669"/>
    <property type="project" value="UniProtKB-UniRule"/>
</dbReference>
<feature type="site" description="Cleavage (non-hydrolytic); by autolysis" evidence="9">
    <location>
        <begin position="76"/>
        <end position="77"/>
    </location>
</feature>
<dbReference type="Gene3D" id="3.60.90.10">
    <property type="entry name" value="S-adenosylmethionine decarboxylase"/>
    <property type="match status" value="1"/>
</dbReference>
<dbReference type="RefSeq" id="WP_200393034.1">
    <property type="nucleotide sequence ID" value="NZ_JAENIO010000064.1"/>
</dbReference>
<feature type="active site" description="Proton acceptor; for processing activity" evidence="9">
    <location>
        <position position="82"/>
    </location>
</feature>
<dbReference type="GO" id="GO:0005829">
    <property type="term" value="C:cytosol"/>
    <property type="evidence" value="ECO:0007669"/>
    <property type="project" value="TreeGrafter"/>
</dbReference>
<keyword evidence="4 9" id="KW-0620">Polyamine biosynthesis</keyword>
<reference evidence="10" key="1">
    <citation type="submission" date="2021-01" db="EMBL/GenBank/DDBJ databases">
        <title>Modified the classification status of verrucomicrobia.</title>
        <authorList>
            <person name="Feng X."/>
        </authorList>
    </citation>
    <scope>NUCLEOTIDE SEQUENCE</scope>
    <source>
        <strain evidence="10">KCTC 12986</strain>
    </source>
</reference>
<dbReference type="PANTHER" id="PTHR33866:SF2">
    <property type="entry name" value="S-ADENOSYLMETHIONINE DECARBOXYLASE PROENZYME"/>
    <property type="match status" value="1"/>
</dbReference>
<comment type="function">
    <text evidence="9">Catalyzes the decarboxylation of S-adenosylmethionine to S-adenosylmethioninamine (dcAdoMet), the propylamine donor required for the synthesis of the polyamines spermine and spermidine from the diamine putrescine.</text>
</comment>
<evidence type="ECO:0000256" key="5">
    <source>
        <dbReference type="ARBA" id="ARBA00023145"/>
    </source>
</evidence>
<feature type="chain" id="PRO_5038191794" description="S-adenosylmethionine decarboxylase beta chain" evidence="9">
    <location>
        <begin position="1"/>
        <end position="76"/>
    </location>
</feature>
<comment type="caution">
    <text evidence="10">The sequence shown here is derived from an EMBL/GenBank/DDBJ whole genome shotgun (WGS) entry which is preliminary data.</text>
</comment>